<gene>
    <name evidence="11" type="primary">gdpd4a</name>
</gene>
<evidence type="ECO:0000313" key="11">
    <source>
        <dbReference type="RefSeq" id="XP_030620553.1"/>
    </source>
</evidence>
<dbReference type="PANTHER" id="PTHR23344:SF13">
    <property type="entry name" value="GLYCEROPHOSPHODIESTER PHOSPHODIESTERASE DOMAIN-CONTAINING PROTEIN 4"/>
    <property type="match status" value="1"/>
</dbReference>
<keyword evidence="5 8" id="KW-1133">Transmembrane helix</keyword>
<keyword evidence="10" id="KW-1185">Reference proteome</keyword>
<dbReference type="GO" id="GO:0016020">
    <property type="term" value="C:membrane"/>
    <property type="evidence" value="ECO:0007669"/>
    <property type="project" value="UniProtKB-SubCell"/>
</dbReference>
<evidence type="ECO:0000313" key="10">
    <source>
        <dbReference type="Proteomes" id="UP000504632"/>
    </source>
</evidence>
<dbReference type="PROSITE" id="PS51704">
    <property type="entry name" value="GP_PDE"/>
    <property type="match status" value="1"/>
</dbReference>
<keyword evidence="7" id="KW-0325">Glycoprotein</keyword>
<dbReference type="Proteomes" id="UP000504632">
    <property type="component" value="Chromosome 2"/>
</dbReference>
<feature type="transmembrane region" description="Helical" evidence="8">
    <location>
        <begin position="185"/>
        <end position="206"/>
    </location>
</feature>
<reference evidence="11" key="1">
    <citation type="submission" date="2025-08" db="UniProtKB">
        <authorList>
            <consortium name="RefSeq"/>
        </authorList>
    </citation>
    <scope>IDENTIFICATION</scope>
</reference>
<evidence type="ECO:0000256" key="7">
    <source>
        <dbReference type="ARBA" id="ARBA00023180"/>
    </source>
</evidence>
<proteinExistence type="inferred from homology"/>
<comment type="similarity">
    <text evidence="2">Belongs to the glycerophosphoryl diester phosphodiesterase family.</text>
</comment>
<dbReference type="Gene3D" id="3.20.20.190">
    <property type="entry name" value="Phosphatidylinositol (PI) phosphodiesterase"/>
    <property type="match status" value="1"/>
</dbReference>
<evidence type="ECO:0000259" key="9">
    <source>
        <dbReference type="PROSITE" id="PS51704"/>
    </source>
</evidence>
<dbReference type="AlphaFoldDB" id="A0A6J2UKH1"/>
<dbReference type="InterPro" id="IPR030395">
    <property type="entry name" value="GP_PDE_dom"/>
</dbReference>
<evidence type="ECO:0000256" key="4">
    <source>
        <dbReference type="ARBA" id="ARBA00022801"/>
    </source>
</evidence>
<dbReference type="RefSeq" id="XP_030620553.1">
    <property type="nucleotide sequence ID" value="XM_030764693.1"/>
</dbReference>
<evidence type="ECO:0000256" key="8">
    <source>
        <dbReference type="SAM" id="Phobius"/>
    </source>
</evidence>
<evidence type="ECO:0000256" key="6">
    <source>
        <dbReference type="ARBA" id="ARBA00023136"/>
    </source>
</evidence>
<feature type="transmembrane region" description="Helical" evidence="8">
    <location>
        <begin position="218"/>
        <end position="236"/>
    </location>
</feature>
<dbReference type="GO" id="GO:0008889">
    <property type="term" value="F:glycerophosphodiester phosphodiesterase activity"/>
    <property type="evidence" value="ECO:0007669"/>
    <property type="project" value="TreeGrafter"/>
</dbReference>
<dbReference type="SUPFAM" id="SSF51695">
    <property type="entry name" value="PLC-like phosphodiesterases"/>
    <property type="match status" value="1"/>
</dbReference>
<feature type="domain" description="GP-PDE" evidence="9">
    <location>
        <begin position="250"/>
        <end position="509"/>
    </location>
</feature>
<dbReference type="GeneID" id="115804320"/>
<evidence type="ECO:0000256" key="2">
    <source>
        <dbReference type="ARBA" id="ARBA00007277"/>
    </source>
</evidence>
<evidence type="ECO:0000256" key="3">
    <source>
        <dbReference type="ARBA" id="ARBA00022692"/>
    </source>
</evidence>
<evidence type="ECO:0000256" key="1">
    <source>
        <dbReference type="ARBA" id="ARBA00004141"/>
    </source>
</evidence>
<dbReference type="GO" id="GO:0006629">
    <property type="term" value="P:lipid metabolic process"/>
    <property type="evidence" value="ECO:0007669"/>
    <property type="project" value="InterPro"/>
</dbReference>
<dbReference type="PANTHER" id="PTHR23344">
    <property type="entry name" value="GLYCEROPHOSPHORYL DIESTER PHOSPHODIESTERASE"/>
    <property type="match status" value="1"/>
</dbReference>
<dbReference type="OrthoDB" id="1058301at2759"/>
<feature type="transmembrane region" description="Helical" evidence="8">
    <location>
        <begin position="105"/>
        <end position="134"/>
    </location>
</feature>
<organism evidence="10 11">
    <name type="scientific">Chanos chanos</name>
    <name type="common">Milkfish</name>
    <name type="synonym">Mugil chanos</name>
    <dbReference type="NCBI Taxonomy" id="29144"/>
    <lineage>
        <taxon>Eukaryota</taxon>
        <taxon>Metazoa</taxon>
        <taxon>Chordata</taxon>
        <taxon>Craniata</taxon>
        <taxon>Vertebrata</taxon>
        <taxon>Euteleostomi</taxon>
        <taxon>Actinopterygii</taxon>
        <taxon>Neopterygii</taxon>
        <taxon>Teleostei</taxon>
        <taxon>Ostariophysi</taxon>
        <taxon>Gonorynchiformes</taxon>
        <taxon>Chanidae</taxon>
        <taxon>Chanos</taxon>
    </lineage>
</organism>
<feature type="transmembrane region" description="Helical" evidence="8">
    <location>
        <begin position="526"/>
        <end position="544"/>
    </location>
</feature>
<comment type="subcellular location">
    <subcellularLocation>
        <location evidence="1">Membrane</location>
        <topology evidence="1">Multi-pass membrane protein</topology>
    </subcellularLocation>
</comment>
<keyword evidence="6 8" id="KW-0472">Membrane</keyword>
<evidence type="ECO:0000256" key="5">
    <source>
        <dbReference type="ARBA" id="ARBA00022989"/>
    </source>
</evidence>
<keyword evidence="4" id="KW-0378">Hydrolase</keyword>
<dbReference type="InParanoid" id="A0A6J2UKH1"/>
<sequence length="604" mass="69003">MGRSPVTLSRLKLGRLKVVRRQLLQRYEHQPFVSCLAGLYGCQWRRYQRARAQPGECCCSKLECSSFGLLIVTFFLTLVFLYFWSAAQNDFNDFDWFNFGNLGFWFPWSVVLLVVAAVLFTYIALLLLLAVCLLSEGQRLYLHWSHKIGILMTLTFSISATAVLSDLWSKEWKTLLLSFQVTAPFLHVGGVLLMTLLSWPIALHFFRMNKRVRQVAILGLYLAVLFALYLVPLGMYSPCIKEEGTLGSAPMLIGHRGAPMLAPENTQLSFEKAVEVGGEGLETDVSISYDGVPFLMHDMTLQRTTNVHDVFPNRTGTPAAMFTWAELERLSAGAWFLRRDPFGTVLSLSPEERALVWNQTVPSLREFLDLAAQHGRLVIFDLRRPPRGHPYRDTWITRTLEVLHNESYINSSQVLWLPSEQRDHVQELDPELQQTSGDRASIEELQEENIVRLNLHYSSMSQEQIRKYASVNISTNLYVVSQPWLYSLAWCAGVQSVTTNALHLLRNLQRPLFLMTPDEYSLMWTLTDVVSAILITLVFIFHWWRERGLPFWSGSRQVHENGSYSKFRTELSDVWSISSLSVRGEARSVPTSPNLPTISEEPPV</sequence>
<dbReference type="CTD" id="100333025"/>
<dbReference type="Pfam" id="PF03009">
    <property type="entry name" value="GDPD"/>
    <property type="match status" value="1"/>
</dbReference>
<feature type="transmembrane region" description="Helical" evidence="8">
    <location>
        <begin position="146"/>
        <end position="165"/>
    </location>
</feature>
<protein>
    <submittedName>
        <fullName evidence="11">Glycerophosphodiester phosphodiesterase domain-containing protein 5</fullName>
    </submittedName>
</protein>
<feature type="transmembrane region" description="Helical" evidence="8">
    <location>
        <begin position="67"/>
        <end position="85"/>
    </location>
</feature>
<accession>A0A6J2UKH1</accession>
<keyword evidence="3 8" id="KW-0812">Transmembrane</keyword>
<name>A0A6J2UKH1_CHACN</name>
<dbReference type="InterPro" id="IPR017946">
    <property type="entry name" value="PLC-like_Pdiesterase_TIM-brl"/>
</dbReference>